<dbReference type="AlphaFoldDB" id="A0A0C5B365"/>
<accession>A0A0C5B365</accession>
<dbReference type="GO" id="GO:0030153">
    <property type="term" value="P:bacteriocin immunity"/>
    <property type="evidence" value="ECO:0007669"/>
    <property type="project" value="InterPro"/>
</dbReference>
<proteinExistence type="predicted"/>
<dbReference type="GO" id="GO:0015643">
    <property type="term" value="F:toxic substance binding"/>
    <property type="evidence" value="ECO:0007669"/>
    <property type="project" value="InterPro"/>
</dbReference>
<reference evidence="1" key="1">
    <citation type="submission" date="2014-07" db="EMBL/GenBank/DDBJ databases">
        <title>Complete sequence of probiotic Symbioflor2 E. coli strain G3/10 and draft sequences of Symbioflor2 strains G1/2. G4/9, G5, G6/7 and G8.</title>
        <authorList>
            <person name="Zschuettig A."/>
            <person name="Auerbach C."/>
            <person name="Meltke S."/>
            <person name="Eichhorn C."/>
            <person name="Brandt M."/>
            <person name="Blom J."/>
            <person name="Goesmann A."/>
            <person name="Jarek M."/>
            <person name="Scharfe M."/>
            <person name="Zimmermann K."/>
            <person name="Wassenaar T.M."/>
            <person name="Gunzer F."/>
        </authorList>
    </citation>
    <scope>NUCLEOTIDE SEQUENCE</scope>
    <source>
        <strain evidence="1">G1/2</strain>
        <plasmid evidence="1">pSYM12</plasmid>
    </source>
</reference>
<protein>
    <submittedName>
        <fullName evidence="1">Csi protein</fullName>
    </submittedName>
</protein>
<dbReference type="InterPro" id="IPR005557">
    <property type="entry name" value="Colicin_im"/>
</dbReference>
<organism evidence="1">
    <name type="scientific">Escherichia coli</name>
    <dbReference type="NCBI Taxonomy" id="562"/>
    <lineage>
        <taxon>Bacteria</taxon>
        <taxon>Pseudomonadati</taxon>
        <taxon>Pseudomonadota</taxon>
        <taxon>Gammaproteobacteria</taxon>
        <taxon>Enterobacterales</taxon>
        <taxon>Enterobacteriaceae</taxon>
        <taxon>Escherichia</taxon>
    </lineage>
</organism>
<gene>
    <name evidence="1" type="primary">csi</name>
    <name evidence="1" type="ORF">EL75_p0005</name>
</gene>
<dbReference type="EMBL" id="KM107848">
    <property type="protein sequence ID" value="AJL34516.1"/>
    <property type="molecule type" value="Genomic_DNA"/>
</dbReference>
<dbReference type="PIRSF" id="PIRSF003003">
    <property type="entry name" value="Colicin_im"/>
    <property type="match status" value="1"/>
</dbReference>
<geneLocation type="plasmid" evidence="1">
    <name>pSYM12</name>
</geneLocation>
<sequence>MMIDEHSIDIDNRKANNLLYLFMAIGVIPLLCILAVYYTNPDNLFLHTIATSTENIPSITSAYNPLMTKVMDIYCKTAPSLALILFILTFKTRKLIKKTNRNAVLRSCLLSPFVCAVFLYLLCFRNLELTTAGRPARLMTNNDATLLLFYIGLYLIIFFISYFTLFTPVTTFKLLKERQ</sequence>
<dbReference type="RefSeq" id="WP_104807860.1">
    <property type="nucleotide sequence ID" value="NZ_CAJSHW010000045.1"/>
</dbReference>
<keyword evidence="1" id="KW-0614">Plasmid</keyword>
<dbReference type="Pfam" id="PF03857">
    <property type="entry name" value="Colicin_im"/>
    <property type="match status" value="1"/>
</dbReference>
<evidence type="ECO:0000313" key="1">
    <source>
        <dbReference type="EMBL" id="AJL34516.1"/>
    </source>
</evidence>
<name>A0A0C5B365_ECOLX</name>